<feature type="transmembrane region" description="Helical" evidence="8">
    <location>
        <begin position="206"/>
        <end position="224"/>
    </location>
</feature>
<dbReference type="InterPro" id="IPR011606">
    <property type="entry name" value="Brnchd-chn_aa_trnsp_permease"/>
</dbReference>
<evidence type="ECO:0000256" key="8">
    <source>
        <dbReference type="SAM" id="Phobius"/>
    </source>
</evidence>
<accession>A0ABW4NK13</accession>
<evidence type="ECO:0000313" key="10">
    <source>
        <dbReference type="Proteomes" id="UP001597285"/>
    </source>
</evidence>
<evidence type="ECO:0000256" key="7">
    <source>
        <dbReference type="ARBA" id="ARBA00023136"/>
    </source>
</evidence>
<dbReference type="PANTHER" id="PTHR34979">
    <property type="entry name" value="INNER MEMBRANE PROTEIN YGAZ"/>
    <property type="match status" value="1"/>
</dbReference>
<dbReference type="PROSITE" id="PS51257">
    <property type="entry name" value="PROKAR_LIPOPROTEIN"/>
    <property type="match status" value="1"/>
</dbReference>
<dbReference type="RefSeq" id="WP_058919159.1">
    <property type="nucleotide sequence ID" value="NZ_JBHSQC010000015.1"/>
</dbReference>
<comment type="subcellular location">
    <subcellularLocation>
        <location evidence="1">Cell membrane</location>
        <topology evidence="1">Multi-pass membrane protein</topology>
    </subcellularLocation>
</comment>
<evidence type="ECO:0000256" key="2">
    <source>
        <dbReference type="ARBA" id="ARBA00010735"/>
    </source>
</evidence>
<evidence type="ECO:0000256" key="4">
    <source>
        <dbReference type="ARBA" id="ARBA00022475"/>
    </source>
</evidence>
<evidence type="ECO:0000313" key="9">
    <source>
        <dbReference type="EMBL" id="MFD1798754.1"/>
    </source>
</evidence>
<evidence type="ECO:0000256" key="3">
    <source>
        <dbReference type="ARBA" id="ARBA00022448"/>
    </source>
</evidence>
<dbReference type="Proteomes" id="UP001597285">
    <property type="component" value="Unassembled WGS sequence"/>
</dbReference>
<comment type="caution">
    <text evidence="9">The sequence shown here is derived from an EMBL/GenBank/DDBJ whole genome shotgun (WGS) entry which is preliminary data.</text>
</comment>
<protein>
    <submittedName>
        <fullName evidence="9">AzlC family ABC transporter permease</fullName>
    </submittedName>
</protein>
<organism evidence="9 10">
    <name type="scientific">Carnobacterium antarcticum</name>
    <dbReference type="NCBI Taxonomy" id="2126436"/>
    <lineage>
        <taxon>Bacteria</taxon>
        <taxon>Bacillati</taxon>
        <taxon>Bacillota</taxon>
        <taxon>Bacilli</taxon>
        <taxon>Lactobacillales</taxon>
        <taxon>Carnobacteriaceae</taxon>
        <taxon>Carnobacterium</taxon>
    </lineage>
</organism>
<feature type="transmembrane region" description="Helical" evidence="8">
    <location>
        <begin position="156"/>
        <end position="174"/>
    </location>
</feature>
<sequence>MERQVWQAGFKSIYPVLIGYIPLGMACGMLLYDAGFSIPAIFLMSLLVFAGASQFMAASMVVMGVTASAIITMVFFLNLRHSLMSSSMSRYVKKSSVPFILLFSHTLADEAYAVNYNQFQNHDWTAQKALAANLWAYLTWSISTAIGGWIGSTLAINTTIMNYVLIAMFIYLLVNQLVSKLVVFVGLFSGVVSIILMVVLKHNIALVIAAILASFVGYFADSYLTKKKTKEKGWAQ</sequence>
<keyword evidence="7 8" id="KW-0472">Membrane</keyword>
<keyword evidence="4" id="KW-1003">Cell membrane</keyword>
<keyword evidence="10" id="KW-1185">Reference proteome</keyword>
<dbReference type="EMBL" id="JBHUFF010000008">
    <property type="protein sequence ID" value="MFD1798754.1"/>
    <property type="molecule type" value="Genomic_DNA"/>
</dbReference>
<dbReference type="Pfam" id="PF03591">
    <property type="entry name" value="AzlC"/>
    <property type="match status" value="1"/>
</dbReference>
<dbReference type="PANTHER" id="PTHR34979:SF1">
    <property type="entry name" value="INNER MEMBRANE PROTEIN YGAZ"/>
    <property type="match status" value="1"/>
</dbReference>
<feature type="transmembrane region" description="Helical" evidence="8">
    <location>
        <begin position="181"/>
        <end position="200"/>
    </location>
</feature>
<feature type="transmembrane region" description="Helical" evidence="8">
    <location>
        <begin position="130"/>
        <end position="150"/>
    </location>
</feature>
<keyword evidence="3" id="KW-0813">Transport</keyword>
<evidence type="ECO:0000256" key="1">
    <source>
        <dbReference type="ARBA" id="ARBA00004651"/>
    </source>
</evidence>
<feature type="transmembrane region" description="Helical" evidence="8">
    <location>
        <begin position="12"/>
        <end position="32"/>
    </location>
</feature>
<proteinExistence type="inferred from homology"/>
<comment type="similarity">
    <text evidence="2">Belongs to the AzlC family.</text>
</comment>
<gene>
    <name evidence="9" type="ORF">ACFSBK_02625</name>
</gene>
<evidence type="ECO:0000256" key="6">
    <source>
        <dbReference type="ARBA" id="ARBA00022989"/>
    </source>
</evidence>
<evidence type="ECO:0000256" key="5">
    <source>
        <dbReference type="ARBA" id="ARBA00022692"/>
    </source>
</evidence>
<keyword evidence="5 8" id="KW-0812">Transmembrane</keyword>
<reference evidence="10" key="1">
    <citation type="journal article" date="2019" name="Int. J. Syst. Evol. Microbiol.">
        <title>The Global Catalogue of Microorganisms (GCM) 10K type strain sequencing project: providing services to taxonomists for standard genome sequencing and annotation.</title>
        <authorList>
            <consortium name="The Broad Institute Genomics Platform"/>
            <consortium name="The Broad Institute Genome Sequencing Center for Infectious Disease"/>
            <person name="Wu L."/>
            <person name="Ma J."/>
        </authorList>
    </citation>
    <scope>NUCLEOTIDE SEQUENCE [LARGE SCALE GENOMIC DNA]</scope>
    <source>
        <strain evidence="10">KCTC 42143</strain>
    </source>
</reference>
<name>A0ABW4NK13_9LACT</name>
<feature type="transmembrane region" description="Helical" evidence="8">
    <location>
        <begin position="52"/>
        <end position="79"/>
    </location>
</feature>
<keyword evidence="6 8" id="KW-1133">Transmembrane helix</keyword>